<keyword evidence="2" id="KW-1185">Reference proteome</keyword>
<organism evidence="1 2">
    <name type="scientific">Shinella kummerowiae</name>
    <dbReference type="NCBI Taxonomy" id="417745"/>
    <lineage>
        <taxon>Bacteria</taxon>
        <taxon>Pseudomonadati</taxon>
        <taxon>Pseudomonadota</taxon>
        <taxon>Alphaproteobacteria</taxon>
        <taxon>Hyphomicrobiales</taxon>
        <taxon>Rhizobiaceae</taxon>
        <taxon>Shinella</taxon>
    </lineage>
</organism>
<accession>A0A6N8SBU9</accession>
<dbReference type="OrthoDB" id="8410856at2"/>
<sequence length="89" mass="9740">MTWNLNLTDAPRDGSQILMATAKGERMITKWLQPTKHTPNGRFDGFPENANSLLAWCELPLHPHHMPPADLLPVSADAIPIIEDVGGGC</sequence>
<comment type="caution">
    <text evidence="1">The sequence shown here is derived from an EMBL/GenBank/DDBJ whole genome shotgun (WGS) entry which is preliminary data.</text>
</comment>
<evidence type="ECO:0000313" key="2">
    <source>
        <dbReference type="Proteomes" id="UP000435802"/>
    </source>
</evidence>
<dbReference type="RefSeq" id="WP_160859630.1">
    <property type="nucleotide sequence ID" value="NZ_WUMK01000004.1"/>
</dbReference>
<proteinExistence type="predicted"/>
<dbReference type="Proteomes" id="UP000435802">
    <property type="component" value="Unassembled WGS sequence"/>
</dbReference>
<name>A0A6N8SBU9_9HYPH</name>
<protein>
    <submittedName>
        <fullName evidence="1">Uncharacterized protein</fullName>
    </submittedName>
</protein>
<dbReference type="AlphaFoldDB" id="A0A6N8SBU9"/>
<dbReference type="EMBL" id="WUMK01000004">
    <property type="protein sequence ID" value="MXN46083.1"/>
    <property type="molecule type" value="Genomic_DNA"/>
</dbReference>
<reference evidence="1 2" key="1">
    <citation type="submission" date="2019-12" db="EMBL/GenBank/DDBJ databases">
        <title>Shinella kummerowiae sp. nov., a symbiotic bacterium isolated from root nodules of the herbal legume Kummerowia stipulacea.</title>
        <authorList>
            <person name="Gao J."/>
        </authorList>
    </citation>
    <scope>NUCLEOTIDE SEQUENCE [LARGE SCALE GENOMIC DNA]</scope>
    <source>
        <strain evidence="1 2">CCBAU 25048</strain>
    </source>
</reference>
<gene>
    <name evidence="1" type="ORF">GR138_12870</name>
</gene>
<evidence type="ECO:0000313" key="1">
    <source>
        <dbReference type="EMBL" id="MXN46083.1"/>
    </source>
</evidence>